<dbReference type="AlphaFoldDB" id="A0A2A4SQI8"/>
<evidence type="ECO:0000256" key="9">
    <source>
        <dbReference type="HAMAP-Rule" id="MF_00061"/>
    </source>
</evidence>
<dbReference type="UniPathway" id="UPA00056">
    <property type="reaction ID" value="UER00094"/>
</dbReference>
<reference evidence="13" key="1">
    <citation type="submission" date="2017-08" db="EMBL/GenBank/DDBJ databases">
        <title>A dynamic microbial community with high functional redundancy inhabits the cold, oxic subseafloor aquifer.</title>
        <authorList>
            <person name="Tully B.J."/>
            <person name="Wheat C.G."/>
            <person name="Glazer B.T."/>
            <person name="Huber J.A."/>
        </authorList>
    </citation>
    <scope>NUCLEOTIDE SEQUENCE [LARGE SCALE GENOMIC DNA]</scope>
</reference>
<dbReference type="GO" id="GO:0016114">
    <property type="term" value="P:terpenoid biosynthetic process"/>
    <property type="evidence" value="ECO:0007669"/>
    <property type="project" value="UniProtKB-UniRule"/>
</dbReference>
<feature type="binding site" evidence="9">
    <location>
        <begin position="97"/>
        <end position="107"/>
    </location>
    <ligand>
        <name>ATP</name>
        <dbReference type="ChEBI" id="CHEBI:30616"/>
    </ligand>
</feature>
<name>A0A2A4SQI8_9DELT</name>
<dbReference type="Gene3D" id="3.30.230.10">
    <property type="match status" value="1"/>
</dbReference>
<proteinExistence type="inferred from homology"/>
<dbReference type="SUPFAM" id="SSF54211">
    <property type="entry name" value="Ribosomal protein S5 domain 2-like"/>
    <property type="match status" value="1"/>
</dbReference>
<dbReference type="PANTHER" id="PTHR43527:SF2">
    <property type="entry name" value="4-DIPHOSPHOCYTIDYL-2-C-METHYL-D-ERYTHRITOL KINASE, CHLOROPLASTIC"/>
    <property type="match status" value="1"/>
</dbReference>
<feature type="domain" description="GHMP kinase C-terminal" evidence="11">
    <location>
        <begin position="195"/>
        <end position="267"/>
    </location>
</feature>
<evidence type="ECO:0000256" key="2">
    <source>
        <dbReference type="ARBA" id="ARBA00012052"/>
    </source>
</evidence>
<dbReference type="InterPro" id="IPR006204">
    <property type="entry name" value="GHMP_kinase_N_dom"/>
</dbReference>
<dbReference type="GO" id="GO:0019288">
    <property type="term" value="P:isopentenyl diphosphate biosynthetic process, methylerythritol 4-phosphate pathway"/>
    <property type="evidence" value="ECO:0007669"/>
    <property type="project" value="UniProtKB-UniRule"/>
</dbReference>
<evidence type="ECO:0000313" key="13">
    <source>
        <dbReference type="Proteomes" id="UP000218113"/>
    </source>
</evidence>
<keyword evidence="6 9" id="KW-0418">Kinase</keyword>
<evidence type="ECO:0000256" key="6">
    <source>
        <dbReference type="ARBA" id="ARBA00022777"/>
    </source>
</evidence>
<dbReference type="Pfam" id="PF00288">
    <property type="entry name" value="GHMP_kinases_N"/>
    <property type="match status" value="1"/>
</dbReference>
<evidence type="ECO:0000313" key="12">
    <source>
        <dbReference type="EMBL" id="PCI23518.1"/>
    </source>
</evidence>
<dbReference type="EMBL" id="NVSR01000142">
    <property type="protein sequence ID" value="PCI23518.1"/>
    <property type="molecule type" value="Genomic_DNA"/>
</dbReference>
<comment type="function">
    <text evidence="9">Catalyzes the phosphorylation of the position 2 hydroxy group of 4-diphosphocytidyl-2C-methyl-D-erythritol.</text>
</comment>
<organism evidence="12 13">
    <name type="scientific">SAR324 cluster bacterium</name>
    <dbReference type="NCBI Taxonomy" id="2024889"/>
    <lineage>
        <taxon>Bacteria</taxon>
        <taxon>Deltaproteobacteria</taxon>
        <taxon>SAR324 cluster</taxon>
    </lineage>
</organism>
<keyword evidence="7 9" id="KW-0067">ATP-binding</keyword>
<dbReference type="Pfam" id="PF08544">
    <property type="entry name" value="GHMP_kinases_C"/>
    <property type="match status" value="1"/>
</dbReference>
<dbReference type="EC" id="2.7.1.148" evidence="2 9"/>
<dbReference type="InterPro" id="IPR004424">
    <property type="entry name" value="IspE"/>
</dbReference>
<evidence type="ECO:0000256" key="5">
    <source>
        <dbReference type="ARBA" id="ARBA00022741"/>
    </source>
</evidence>
<accession>A0A2A4SQI8</accession>
<evidence type="ECO:0000256" key="7">
    <source>
        <dbReference type="ARBA" id="ARBA00022840"/>
    </source>
</evidence>
<evidence type="ECO:0000256" key="4">
    <source>
        <dbReference type="ARBA" id="ARBA00022679"/>
    </source>
</evidence>
<feature type="active site" evidence="9">
    <location>
        <position position="14"/>
    </location>
</feature>
<dbReference type="PIRSF" id="PIRSF010376">
    <property type="entry name" value="IspE"/>
    <property type="match status" value="1"/>
</dbReference>
<dbReference type="Proteomes" id="UP000218113">
    <property type="component" value="Unassembled WGS sequence"/>
</dbReference>
<dbReference type="NCBIfam" id="TIGR00154">
    <property type="entry name" value="ispE"/>
    <property type="match status" value="1"/>
</dbReference>
<dbReference type="PANTHER" id="PTHR43527">
    <property type="entry name" value="4-DIPHOSPHOCYTIDYL-2-C-METHYL-D-ERYTHRITOL KINASE, CHLOROPLASTIC"/>
    <property type="match status" value="1"/>
</dbReference>
<comment type="catalytic activity">
    <reaction evidence="9">
        <text>4-CDP-2-C-methyl-D-erythritol + ATP = 4-CDP-2-C-methyl-D-erythritol 2-phosphate + ADP + H(+)</text>
        <dbReference type="Rhea" id="RHEA:18437"/>
        <dbReference type="ChEBI" id="CHEBI:15378"/>
        <dbReference type="ChEBI" id="CHEBI:30616"/>
        <dbReference type="ChEBI" id="CHEBI:57823"/>
        <dbReference type="ChEBI" id="CHEBI:57919"/>
        <dbReference type="ChEBI" id="CHEBI:456216"/>
        <dbReference type="EC" id="2.7.1.148"/>
    </reaction>
</comment>
<dbReference type="HAMAP" id="MF_00061">
    <property type="entry name" value="IspE"/>
    <property type="match status" value="1"/>
</dbReference>
<keyword evidence="5 9" id="KW-0547">Nucleotide-binding</keyword>
<dbReference type="InterPro" id="IPR014721">
    <property type="entry name" value="Ribsml_uS5_D2-typ_fold_subgr"/>
</dbReference>
<dbReference type="InterPro" id="IPR013750">
    <property type="entry name" value="GHMP_kinase_C_dom"/>
</dbReference>
<evidence type="ECO:0000259" key="11">
    <source>
        <dbReference type="Pfam" id="PF08544"/>
    </source>
</evidence>
<evidence type="ECO:0000256" key="1">
    <source>
        <dbReference type="ARBA" id="ARBA00009684"/>
    </source>
</evidence>
<comment type="similarity">
    <text evidence="1 9">Belongs to the GHMP kinase family. IspE subfamily.</text>
</comment>
<keyword evidence="4 9" id="KW-0808">Transferase</keyword>
<dbReference type="SUPFAM" id="SSF55060">
    <property type="entry name" value="GHMP Kinase, C-terminal domain"/>
    <property type="match status" value="1"/>
</dbReference>
<feature type="domain" description="GHMP kinase N-terminal" evidence="10">
    <location>
        <begin position="69"/>
        <end position="144"/>
    </location>
</feature>
<gene>
    <name evidence="9 12" type="primary">ispE</name>
    <name evidence="12" type="ORF">COB67_12710</name>
</gene>
<protein>
    <recommendedName>
        <fullName evidence="3 9">4-diphosphocytidyl-2-C-methyl-D-erythritol kinase</fullName>
        <shortName evidence="9">CMK</shortName>
        <ecNumber evidence="2 9">2.7.1.148</ecNumber>
    </recommendedName>
    <alternativeName>
        <fullName evidence="8 9">4-(cytidine-5'-diphospho)-2-C-methyl-D-erythritol kinase</fullName>
    </alternativeName>
</protein>
<dbReference type="GO" id="GO:0050515">
    <property type="term" value="F:4-(cytidine 5'-diphospho)-2-C-methyl-D-erythritol kinase activity"/>
    <property type="evidence" value="ECO:0007669"/>
    <property type="project" value="UniProtKB-UniRule"/>
</dbReference>
<evidence type="ECO:0000259" key="10">
    <source>
        <dbReference type="Pfam" id="PF00288"/>
    </source>
</evidence>
<dbReference type="GO" id="GO:0005524">
    <property type="term" value="F:ATP binding"/>
    <property type="evidence" value="ECO:0007669"/>
    <property type="project" value="UniProtKB-UniRule"/>
</dbReference>
<dbReference type="InterPro" id="IPR036554">
    <property type="entry name" value="GHMP_kinase_C_sf"/>
</dbReference>
<sequence>MKLKNPVSFQTPAKVNFFLFIQRKRDDGYHELLMDLVPISLFDAFQLSPYQGSGIILESNLTNVPLEQNLLVKAIRILERETGKTCSMKIQQVKNIPSGAGLGGGSGNAAGFLVVLNQLFQLGFSPDQLRKLALELGADVPFFIEPQPMLAEGIGEKLSPLPAFEPLSLLLLSPNFPISTGEAYQNCKLSGRTEAFQQHHLGAFEQHQPELNDFWEPLSRKYPKLEICCEELRQAGAISWGMSGSGSTLYGVFRGNQARDRAYHGLKGKGDWELFPVETLTGFRYLD</sequence>
<dbReference type="Gene3D" id="3.30.70.890">
    <property type="entry name" value="GHMP kinase, C-terminal domain"/>
    <property type="match status" value="1"/>
</dbReference>
<feature type="active site" evidence="9">
    <location>
        <position position="139"/>
    </location>
</feature>
<comment type="pathway">
    <text evidence="9">Isoprenoid biosynthesis; isopentenyl diphosphate biosynthesis via DXP pathway; isopentenyl diphosphate from 1-deoxy-D-xylulose 5-phosphate: step 3/6.</text>
</comment>
<dbReference type="InterPro" id="IPR020568">
    <property type="entry name" value="Ribosomal_Su5_D2-typ_SF"/>
</dbReference>
<evidence type="ECO:0000256" key="8">
    <source>
        <dbReference type="ARBA" id="ARBA00032554"/>
    </source>
</evidence>
<comment type="caution">
    <text evidence="12">The sequence shown here is derived from an EMBL/GenBank/DDBJ whole genome shotgun (WGS) entry which is preliminary data.</text>
</comment>
<keyword evidence="9" id="KW-0414">Isoprene biosynthesis</keyword>
<evidence type="ECO:0000256" key="3">
    <source>
        <dbReference type="ARBA" id="ARBA00017473"/>
    </source>
</evidence>